<dbReference type="PROSITE" id="PS00284">
    <property type="entry name" value="SERPIN"/>
    <property type="match status" value="1"/>
</dbReference>
<dbReference type="InterPro" id="IPR000215">
    <property type="entry name" value="Serpin_fam"/>
</dbReference>
<dbReference type="SUPFAM" id="SSF56574">
    <property type="entry name" value="Serpins"/>
    <property type="match status" value="1"/>
</dbReference>
<keyword evidence="5" id="KW-1185">Reference proteome</keyword>
<accession>W2TJB6</accession>
<dbReference type="Proteomes" id="UP000053676">
    <property type="component" value="Unassembled WGS sequence"/>
</dbReference>
<evidence type="ECO:0000313" key="4">
    <source>
        <dbReference type="EMBL" id="ETN82190.1"/>
    </source>
</evidence>
<dbReference type="PANTHER" id="PTHR11461">
    <property type="entry name" value="SERINE PROTEASE INHIBITOR, SERPIN"/>
    <property type="match status" value="1"/>
</dbReference>
<dbReference type="OMA" id="MNEYDEH"/>
<evidence type="ECO:0000259" key="3">
    <source>
        <dbReference type="SMART" id="SM00093"/>
    </source>
</evidence>
<feature type="domain" description="Serpin" evidence="3">
    <location>
        <begin position="1"/>
        <end position="272"/>
    </location>
</feature>
<reference evidence="5" key="1">
    <citation type="journal article" date="2014" name="Nat. Genet.">
        <title>Genome of the human hookworm Necator americanus.</title>
        <authorList>
            <person name="Tang Y.T."/>
            <person name="Gao X."/>
            <person name="Rosa B.A."/>
            <person name="Abubucker S."/>
            <person name="Hallsworth-Pepin K."/>
            <person name="Martin J."/>
            <person name="Tyagi R."/>
            <person name="Heizer E."/>
            <person name="Zhang X."/>
            <person name="Bhonagiri-Palsikar V."/>
            <person name="Minx P."/>
            <person name="Warren W.C."/>
            <person name="Wang Q."/>
            <person name="Zhan B."/>
            <person name="Hotez P.J."/>
            <person name="Sternberg P.W."/>
            <person name="Dougall A."/>
            <person name="Gaze S.T."/>
            <person name="Mulvenna J."/>
            <person name="Sotillo J."/>
            <person name="Ranganathan S."/>
            <person name="Rabelo E.M."/>
            <person name="Wilson R.K."/>
            <person name="Felgner P.L."/>
            <person name="Bethony J."/>
            <person name="Hawdon J.M."/>
            <person name="Gasser R.B."/>
            <person name="Loukas A."/>
            <person name="Mitreva M."/>
        </authorList>
    </citation>
    <scope>NUCLEOTIDE SEQUENCE [LARGE SCALE GENOMIC DNA]</scope>
</reference>
<evidence type="ECO:0000313" key="5">
    <source>
        <dbReference type="Proteomes" id="UP000053676"/>
    </source>
</evidence>
<proteinExistence type="inferred from homology"/>
<organism evidence="4 5">
    <name type="scientific">Necator americanus</name>
    <name type="common">Human hookworm</name>
    <dbReference type="NCBI Taxonomy" id="51031"/>
    <lineage>
        <taxon>Eukaryota</taxon>
        <taxon>Metazoa</taxon>
        <taxon>Ecdysozoa</taxon>
        <taxon>Nematoda</taxon>
        <taxon>Chromadorea</taxon>
        <taxon>Rhabditida</taxon>
        <taxon>Rhabditina</taxon>
        <taxon>Rhabditomorpha</taxon>
        <taxon>Strongyloidea</taxon>
        <taxon>Ancylostomatidae</taxon>
        <taxon>Bunostominae</taxon>
        <taxon>Necator</taxon>
    </lineage>
</organism>
<dbReference type="InterPro" id="IPR023795">
    <property type="entry name" value="Serpin_CS"/>
</dbReference>
<comment type="similarity">
    <text evidence="1 2">Belongs to the serpin family.</text>
</comment>
<dbReference type="AlphaFoldDB" id="W2TJB6"/>
<dbReference type="InterPro" id="IPR042178">
    <property type="entry name" value="Serpin_sf_1"/>
</dbReference>
<dbReference type="InterPro" id="IPR023796">
    <property type="entry name" value="Serpin_dom"/>
</dbReference>
<name>W2TJB6_NECAM</name>
<gene>
    <name evidence="4" type="ORF">NECAME_17773</name>
</gene>
<dbReference type="SMART" id="SM00093">
    <property type="entry name" value="SERPIN"/>
    <property type="match status" value="1"/>
</dbReference>
<sequence length="272" mass="30724">KQFSIEKHFADTITRNYEAKVEALDFGSAELTAQKINNFVSDVTEGKIKDVVTEDTVKDTFSLMINAIYFTAKWWNAFDRSSSRNGTFHSSANKQKQIEYMNEKEVNRYYVEDEDMQALSLPYLDTSYAFNILLPRKRFALDELRMKLNGAAIRRVLSQLKSTYISISIPKMKIETTLKLKGALMAIGVTEMFSDSADLPGITRSSPLKVSSAVHKALIEVDEEGTTAAAATFSEMILVSGRLDWPKEIKADHPFIFILTKNNSPLFMGQFV</sequence>
<evidence type="ECO:0000256" key="2">
    <source>
        <dbReference type="RuleBase" id="RU000411"/>
    </source>
</evidence>
<dbReference type="Gene3D" id="3.30.497.10">
    <property type="entry name" value="Antithrombin, subunit I, domain 2"/>
    <property type="match status" value="1"/>
</dbReference>
<dbReference type="Pfam" id="PF00079">
    <property type="entry name" value="Serpin"/>
    <property type="match status" value="1"/>
</dbReference>
<dbReference type="InterPro" id="IPR036186">
    <property type="entry name" value="Serpin_sf"/>
</dbReference>
<dbReference type="KEGG" id="nai:NECAME_17773"/>
<dbReference type="InterPro" id="IPR042185">
    <property type="entry name" value="Serpin_sf_2"/>
</dbReference>
<protein>
    <submittedName>
        <fullName evidence="4">Serine proteinase inhibitor</fullName>
    </submittedName>
</protein>
<dbReference type="Gene3D" id="2.30.39.10">
    <property type="entry name" value="Alpha-1-antitrypsin, domain 1"/>
    <property type="match status" value="1"/>
</dbReference>
<dbReference type="PANTHER" id="PTHR11461:SF211">
    <property type="entry name" value="GH10112P-RELATED"/>
    <property type="match status" value="1"/>
</dbReference>
<dbReference type="GO" id="GO:0005615">
    <property type="term" value="C:extracellular space"/>
    <property type="evidence" value="ECO:0007669"/>
    <property type="project" value="InterPro"/>
</dbReference>
<dbReference type="OrthoDB" id="9518664at2759"/>
<dbReference type="EMBL" id="KI658544">
    <property type="protein sequence ID" value="ETN82190.1"/>
    <property type="molecule type" value="Genomic_DNA"/>
</dbReference>
<evidence type="ECO:0000256" key="1">
    <source>
        <dbReference type="ARBA" id="ARBA00009500"/>
    </source>
</evidence>
<dbReference type="GO" id="GO:0004867">
    <property type="term" value="F:serine-type endopeptidase inhibitor activity"/>
    <property type="evidence" value="ECO:0007669"/>
    <property type="project" value="InterPro"/>
</dbReference>
<feature type="non-terminal residue" evidence="4">
    <location>
        <position position="1"/>
    </location>
</feature>